<feature type="region of interest" description="Disordered" evidence="2">
    <location>
        <begin position="1092"/>
        <end position="1176"/>
    </location>
</feature>
<feature type="compositionally biased region" description="Basic and acidic residues" evidence="2">
    <location>
        <begin position="1359"/>
        <end position="1368"/>
    </location>
</feature>
<feature type="compositionally biased region" description="Basic and acidic residues" evidence="2">
    <location>
        <begin position="2838"/>
        <end position="2847"/>
    </location>
</feature>
<dbReference type="VEuPathDB" id="CryptoDB:Cvel_9135"/>
<feature type="compositionally biased region" description="Polar residues" evidence="2">
    <location>
        <begin position="1398"/>
        <end position="1412"/>
    </location>
</feature>
<feature type="compositionally biased region" description="Acidic residues" evidence="2">
    <location>
        <begin position="2972"/>
        <end position="2981"/>
    </location>
</feature>
<evidence type="ECO:0000313" key="3">
    <source>
        <dbReference type="EMBL" id="CEM48966.1"/>
    </source>
</evidence>
<feature type="region of interest" description="Disordered" evidence="2">
    <location>
        <begin position="3031"/>
        <end position="3060"/>
    </location>
</feature>
<feature type="compositionally biased region" description="Low complexity" evidence="2">
    <location>
        <begin position="949"/>
        <end position="958"/>
    </location>
</feature>
<feature type="compositionally biased region" description="Basic and acidic residues" evidence="2">
    <location>
        <begin position="662"/>
        <end position="676"/>
    </location>
</feature>
<feature type="region of interest" description="Disordered" evidence="2">
    <location>
        <begin position="235"/>
        <end position="273"/>
    </location>
</feature>
<proteinExistence type="predicted"/>
<feature type="compositionally biased region" description="Basic and acidic residues" evidence="2">
    <location>
        <begin position="2415"/>
        <end position="2428"/>
    </location>
</feature>
<organism evidence="3">
    <name type="scientific">Chromera velia CCMP2878</name>
    <dbReference type="NCBI Taxonomy" id="1169474"/>
    <lineage>
        <taxon>Eukaryota</taxon>
        <taxon>Sar</taxon>
        <taxon>Alveolata</taxon>
        <taxon>Colpodellida</taxon>
        <taxon>Chromeraceae</taxon>
        <taxon>Chromera</taxon>
    </lineage>
</organism>
<feature type="region of interest" description="Disordered" evidence="2">
    <location>
        <begin position="394"/>
        <end position="413"/>
    </location>
</feature>
<feature type="region of interest" description="Disordered" evidence="2">
    <location>
        <begin position="2764"/>
        <end position="2798"/>
    </location>
</feature>
<feature type="region of interest" description="Disordered" evidence="2">
    <location>
        <begin position="610"/>
        <end position="633"/>
    </location>
</feature>
<accession>A0A0G4HWZ0</accession>
<feature type="compositionally biased region" description="Basic and acidic residues" evidence="2">
    <location>
        <begin position="2940"/>
        <end position="2951"/>
    </location>
</feature>
<feature type="compositionally biased region" description="Low complexity" evidence="2">
    <location>
        <begin position="2308"/>
        <end position="2327"/>
    </location>
</feature>
<feature type="compositionally biased region" description="Low complexity" evidence="2">
    <location>
        <begin position="2054"/>
        <end position="2067"/>
    </location>
</feature>
<evidence type="ECO:0000256" key="2">
    <source>
        <dbReference type="SAM" id="MobiDB-lite"/>
    </source>
</evidence>
<feature type="compositionally biased region" description="Basic and acidic residues" evidence="2">
    <location>
        <begin position="2011"/>
        <end position="2022"/>
    </location>
</feature>
<feature type="region of interest" description="Disordered" evidence="2">
    <location>
        <begin position="2814"/>
        <end position="2995"/>
    </location>
</feature>
<feature type="compositionally biased region" description="Low complexity" evidence="2">
    <location>
        <begin position="2452"/>
        <end position="2463"/>
    </location>
</feature>
<feature type="compositionally biased region" description="Polar residues" evidence="2">
    <location>
        <begin position="540"/>
        <end position="557"/>
    </location>
</feature>
<feature type="compositionally biased region" description="Polar residues" evidence="2">
    <location>
        <begin position="3286"/>
        <end position="3301"/>
    </location>
</feature>
<gene>
    <name evidence="3" type="ORF">Cvel_9135</name>
</gene>
<feature type="compositionally biased region" description="Acidic residues" evidence="2">
    <location>
        <begin position="1347"/>
        <end position="1358"/>
    </location>
</feature>
<feature type="region of interest" description="Disordered" evidence="2">
    <location>
        <begin position="1579"/>
        <end position="1664"/>
    </location>
</feature>
<feature type="compositionally biased region" description="Low complexity" evidence="2">
    <location>
        <begin position="1125"/>
        <end position="1142"/>
    </location>
</feature>
<feature type="region of interest" description="Disordered" evidence="2">
    <location>
        <begin position="3394"/>
        <end position="3455"/>
    </location>
</feature>
<feature type="region of interest" description="Disordered" evidence="2">
    <location>
        <begin position="1206"/>
        <end position="1437"/>
    </location>
</feature>
<feature type="compositionally biased region" description="Acidic residues" evidence="2">
    <location>
        <begin position="2225"/>
        <end position="2245"/>
    </location>
</feature>
<feature type="compositionally biased region" description="Polar residues" evidence="2">
    <location>
        <begin position="2617"/>
        <end position="2642"/>
    </location>
</feature>
<feature type="region of interest" description="Disordered" evidence="2">
    <location>
        <begin position="2166"/>
        <end position="2328"/>
    </location>
</feature>
<feature type="compositionally biased region" description="Gly residues" evidence="2">
    <location>
        <begin position="959"/>
        <end position="969"/>
    </location>
</feature>
<feature type="coiled-coil region" evidence="1">
    <location>
        <begin position="420"/>
        <end position="447"/>
    </location>
</feature>
<feature type="compositionally biased region" description="Acidic residues" evidence="2">
    <location>
        <begin position="2077"/>
        <end position="2087"/>
    </location>
</feature>
<feature type="region of interest" description="Disordered" evidence="2">
    <location>
        <begin position="3329"/>
        <end position="3376"/>
    </location>
</feature>
<evidence type="ECO:0000256" key="1">
    <source>
        <dbReference type="SAM" id="Coils"/>
    </source>
</evidence>
<feature type="compositionally biased region" description="Basic residues" evidence="2">
    <location>
        <begin position="2202"/>
        <end position="2212"/>
    </location>
</feature>
<feature type="compositionally biased region" description="Basic and acidic residues" evidence="2">
    <location>
        <begin position="2472"/>
        <end position="2483"/>
    </location>
</feature>
<feature type="compositionally biased region" description="Basic and acidic residues" evidence="2">
    <location>
        <begin position="1327"/>
        <end position="1340"/>
    </location>
</feature>
<feature type="compositionally biased region" description="Polar residues" evidence="2">
    <location>
        <begin position="2023"/>
        <end position="2036"/>
    </location>
</feature>
<feature type="compositionally biased region" description="Basic and acidic residues" evidence="2">
    <location>
        <begin position="998"/>
        <end position="1009"/>
    </location>
</feature>
<protein>
    <submittedName>
        <fullName evidence="3">Uncharacterized protein</fullName>
    </submittedName>
</protein>
<feature type="region of interest" description="Disordered" evidence="2">
    <location>
        <begin position="3127"/>
        <end position="3200"/>
    </location>
</feature>
<dbReference type="EMBL" id="CDMZ01004200">
    <property type="protein sequence ID" value="CEM48966.1"/>
    <property type="molecule type" value="Genomic_DNA"/>
</dbReference>
<feature type="compositionally biased region" description="Basic and acidic residues" evidence="2">
    <location>
        <begin position="2864"/>
        <end position="2878"/>
    </location>
</feature>
<feature type="compositionally biased region" description="Low complexity" evidence="2">
    <location>
        <begin position="3404"/>
        <end position="3429"/>
    </location>
</feature>
<feature type="region of interest" description="Disordered" evidence="2">
    <location>
        <begin position="3283"/>
        <end position="3308"/>
    </location>
</feature>
<feature type="compositionally biased region" description="Basic and acidic residues" evidence="2">
    <location>
        <begin position="2269"/>
        <end position="2286"/>
    </location>
</feature>
<feature type="compositionally biased region" description="Low complexity" evidence="2">
    <location>
        <begin position="2586"/>
        <end position="2616"/>
    </location>
</feature>
<feature type="compositionally biased region" description="Low complexity" evidence="2">
    <location>
        <begin position="3185"/>
        <end position="3195"/>
    </location>
</feature>
<feature type="region of interest" description="Disordered" evidence="2">
    <location>
        <begin position="1889"/>
        <end position="1913"/>
    </location>
</feature>
<feature type="compositionally biased region" description="Low complexity" evidence="2">
    <location>
        <begin position="1206"/>
        <end position="1219"/>
    </location>
</feature>
<feature type="compositionally biased region" description="Basic and acidic residues" evidence="2">
    <location>
        <begin position="2246"/>
        <end position="2259"/>
    </location>
</feature>
<feature type="region of interest" description="Disordered" evidence="2">
    <location>
        <begin position="662"/>
        <end position="722"/>
    </location>
</feature>
<sequence>MKTTKALLSLYVEIKSFAEALEEGIEISKPDAEDLYEQLGSSGLSDGGKSLRYLSECLSRAENSESVPTFVSFWRTVESYDRSRDQNSVSDSAALQQMRAFRDAVFEHFKATDALPEEDAAENGVQMPVADLCTILRQFVERSDALVEWEHFHNAVEQSGQESLSIEQVSSAIQDWLSVQLDQVSSEDEDDDDDDIPDLPKQADAMFWRQSIAPGGRGHLAPSAARKSVAFTATPGNRKSIVHQSSRCVSSGGSPGPRSEGGDRSVGSGMEGRKVVPAGEVQSLIEEAVRKERGRLQEEVKDLHDEVERLGGLVKQADSRYAQQQKQIEEILDQERSLQHALEKSQATARSREQEVSKLRAALDETREELALVLSDKADLEKSLAKARQSGLAEAQGAVSPRPGGEAPQVSLQGLGLGAGSEIHTQLARLEIAKEEAEAETVRLQQEGKRKDAHIDSLEATLFKREQELALVTDTVALKSASLALQPEKEKINEASHGPNQAAATAPGMGLAQSHSPTPKAGPGVPNMPRLQLEMLGIKPNTNSTPPSGSATASMTTPGRPLASPQEAQVSPTAVIGALHKAVEEAREGQAKAEAQLRRMQLQAELAAEGHGGLGSSAQSLGEASGEGLREREELQRRLDDTEDALLRARAQLVDAVRHHGDSIGRAVEERSKKGGDASQSAASEGALGGSQAAGGESSDEDGDRGNAGGVKPRWRKEATLRDTKAFAEARTVLIGAPPESEDPAAAAALRRLRLALLDRERAVDALTARCYELEVAARGQKKSAVESQAAKVGAAAAAAGSVGEAQPRKSADLFSRALMFRDKENEVLRRQVETAEEAREALVDDVRMLAYTLVKIHCDGDLLAYSQGFAKELAEWEPTGEPPEDFDSIFGAALSEIPLTEEGIKHVRSELWRLQGRMRSKVIRGRGGSVNPVRPQFGASGDAGGVSGDTDSGSSSNGEGGGGTGLRGGSASHAEDVAGSPGCQGSVPFPHRPAFFWKDRDGEDREPSDGWSVPVNAVPEDPDRSSDPQPECASLMMLDSFAQDAVASADWGGDRTPLTPLAACEDFEILPFRPSVHMLVAEAVHAAGGSEAGDFGEGENETSGGVLLSPLMDGPQHRSRDLASQVSPSNLSPSSTVVTVSGDERGRLSGTDALRKQPVGSQKGNRAGCMSPSAAFSFPTTATVSIGEFEKMDMGREYFDLGGSVLSRSNPVSSSSRQASERNDRQRYEGDGAKLRPLPAQRQPMLSDGGLPSPPRVSLPIARRDGKNNKRVGRGKGKTEQESPEAAEWRSPMSISFTGLATRIIDAAAQAGRDGSEEGEDGTGDELERAEERDSDGHIEGMSSQEDSEVGSDESDLATDRFGRPRMDFQGPGGGTSPFSSLRLRAPALQAGGAETGASSLSRSRRTSQAPSAVGQERERSVGGGIRHRTGGGSADDEAQLLQEERDSCVDSLRSLSAKALEEELKRASETLSALLSDAIANSLGVTGKESIKKSLRGRGDKQVEEQNAILMAALRRMFGKPPPASRSPMRSGGVIGTADGVEVGSVPAAATAAAVSSSSPLSFSAMISSILDQDPILHTRGEGEGEGGAAARKKRQSPLSRKEGEEEESQTGEEGFQSDGLSEDSLPPNAKAVDAMPTRWEEGARRSPSGAPHLQQGFCPRSSGTLPVDGRVRSVVKAVVSELVDRVCVTRESRTASRSGMEGEENEVQDLKREPEAGITREKEEEKKIESFRAFFLACASGELGAVQDAERSLEACVPDLPAPLVHLVLCVLPAVSKRGWMALHLAAAAPCRKAAVLHHLLSGLRGSLDSARSLDLGDLLPSSFPSPSGSSETNAREETEGVSLLEVVESSALNARTLTDDTPFSVALSVRNYGAFVTFFTHPLTSGSAPKAKVDDAESETPAGGRATGKGEEVALLDLRPPRRLGPSLEGAAEMLDRRAFALVLSAYAKRLDTLKAIRQRNARRGEGRGVFSFLFGRGKKGRGAVVAKKETSKHPVANGLVPASGEKSPDGHTVEPRQKNTLQTANSAQTPPSAMPPLGTAFAPNESQKSPRPLSISIPPRGSDAPPPIESHDSEEEDEEEEANWWGGGFAYEFFTGRSKSRKPKPGGTRGKIKKIRGALQQTLTNAAPTEISDASESVAFTAPLPTAAAASCVPQLPPEGTAGVSVRAAPRRPGELPSHSSVVSAAASSAAQTVYRTVRRPLKKREKGKAAFSLSLLLGETDEEELEAWGESGEEAEDLSDLERDAKPIKKEDAVAPPSFPGRQPEREKGEAGEPPHRESESASSAKADQQERDRPLLSDTTPSSSSAAPPGSFEAPAAAAAKAKEWFSTVLAKGRQWLDTGKKGEEGQEVQSGVEERETPAMNPAVNREVPLDGAGGPGRRVVQHVESGGLVVGRTLTAATTAETDVEQSDHCGGKKGDEKGSGGSLQGFVVPEGDGEEAEGVGTGASSSSSSSAAVTPPLELPLESDREAKREHPPGVEGEEGEAEMETKSSSSSVAAARGAALGSCLLMWGLNAVDEELLRLAVEHTKEVVPPSQDLEGVKGTEGGGTPDAVVYTGGVLFYNLLAPCSSRASVEQAKGGASSSSCGGLVDPSLSSQASSSSSSSSSASFGMTGQTNGADPSRQIESPSQPSVSSIRASLMVTRGDLVVSLRPPRRGSSGASSAWSEKEKRLLLLQRKRGQGETAEEKGVLVRVPLSEIWGVEIPLWSDSLLLVRLKKTVAPTPVHACTDALLLQVAPRSPLLEALGVLETESPFAPLSSFPSTEDGKGTQEEAGVGRGGPSESAGLHAEGHVPPSAFVCRRQSGTLSFSSSTEREEDPAGLDTTAQGQRDGVHMKKESAKTPPPGPLLPSLRRTQHNQDHPTLDGPDEARLPPPAPFGASLDKVTVALPHPQGEIGPLGGSSEADFGNRSGALQRGQLLSDEIPPTSHRSKTQVDLRKNEKKPGNKKKNRWDAFWSAALALSSSEDEEDEERENEWQAGQDAIPLPAPAVLPSHAATVTAMREDGEGGNQLFEVQQGGAESSLSISLSFSRRQKEKELQTGGMKTPTGAEASCASSSVPLTLGIHPFAEAGGVTADESLGGHPTVAVDERSNKEVQEPSGWSGWTAAFSTTLTAVAAGLSKSHEEGTEEPQPAARSPHKRLTGPTLRINNEPLMLTYALPPPSSKGPHVHGCGGGRSSSSSEAASSAPTHLQQRGVKAFPQLVLLPLRVCHTALAHHERKGGDEEEEKEEEGEEATSLESDGEREEVIAVVCAPLASCGAVCRFLSGLSREVRESDQATHLSISSTSINPQTRKTTRRPLSGMREGSLCLEAVRAWTSDRYPTPSTSRAVRASGGDGGRPELNRGSVGDEGGLSVSLSFSQEERGERKVGPGASLMLVFGRKKEGTPGVLALPVPSSLRDSLGASHSSSSSSSSSGSCGESTGRHKGGDNSRSGPPSRPSTTALPLPVCMEVGPGLSVQAPDSPADVFASLWGDTGREGGCVSDQRGEEMGFVAKCRRPGSSWVLDRL</sequence>
<feature type="region of interest" description="Disordered" evidence="2">
    <location>
        <begin position="491"/>
        <end position="567"/>
    </location>
</feature>
<feature type="region of interest" description="Disordered" evidence="2">
    <location>
        <begin position="924"/>
        <end position="1032"/>
    </location>
</feature>
<feature type="compositionally biased region" description="Acidic residues" evidence="2">
    <location>
        <begin position="3231"/>
        <end position="3251"/>
    </location>
</feature>
<feature type="region of interest" description="Disordered" evidence="2">
    <location>
        <begin position="3224"/>
        <end position="3251"/>
    </location>
</feature>
<feature type="region of interest" description="Disordered" evidence="2">
    <location>
        <begin position="2341"/>
        <end position="2501"/>
    </location>
</feature>
<name>A0A0G4HWZ0_9ALVE</name>
<feature type="compositionally biased region" description="Low complexity" evidence="2">
    <location>
        <begin position="2185"/>
        <end position="2196"/>
    </location>
</feature>
<reference evidence="3" key="1">
    <citation type="submission" date="2014-11" db="EMBL/GenBank/DDBJ databases">
        <authorList>
            <person name="Otto D Thomas"/>
            <person name="Naeem Raeece"/>
        </authorList>
    </citation>
    <scope>NUCLEOTIDE SEQUENCE</scope>
</reference>
<feature type="coiled-coil region" evidence="1">
    <location>
        <begin position="286"/>
        <end position="383"/>
    </location>
</feature>
<feature type="region of interest" description="Disordered" evidence="2">
    <location>
        <begin position="2586"/>
        <end position="2642"/>
    </location>
</feature>
<feature type="compositionally biased region" description="Low complexity" evidence="2">
    <location>
        <begin position="616"/>
        <end position="627"/>
    </location>
</feature>
<feature type="region of interest" description="Disordered" evidence="2">
    <location>
        <begin position="1988"/>
        <end position="2087"/>
    </location>
</feature>
<keyword evidence="1" id="KW-0175">Coiled coil</keyword>
<feature type="compositionally biased region" description="Low complexity" evidence="2">
    <location>
        <begin position="245"/>
        <end position="258"/>
    </location>
</feature>
<feature type="compositionally biased region" description="Basic and acidic residues" evidence="2">
    <location>
        <begin position="1220"/>
        <end position="1235"/>
    </location>
</feature>